<name>A0A369UNJ3_9GAMM</name>
<dbReference type="Pfam" id="PF00903">
    <property type="entry name" value="Glyoxalase"/>
    <property type="match status" value="1"/>
</dbReference>
<accession>A0A369UNJ3</accession>
<dbReference type="InterPro" id="IPR050383">
    <property type="entry name" value="GlyoxalaseI/FosfomycinResist"/>
</dbReference>
<evidence type="ECO:0000313" key="3">
    <source>
        <dbReference type="Proteomes" id="UP000253782"/>
    </source>
</evidence>
<protein>
    <recommendedName>
        <fullName evidence="1">VOC domain-containing protein</fullName>
    </recommendedName>
</protein>
<dbReference type="OrthoDB" id="9812656at2"/>
<comment type="caution">
    <text evidence="2">The sequence shown here is derived from an EMBL/GenBank/DDBJ whole genome shotgun (WGS) entry which is preliminary data.</text>
</comment>
<sequence length="125" mass="14325">MLQIDHLILRVRDAKVSVQFYQYILGLHYEGSAAPFEELRVNDNSTLDLLAEAPKDPMHLAFCLDRQAFEGVRERLQMMGVPFGGDPFIRDGRSAPQHGARGWAEALYFFDPDQHNIEVRTHGER</sequence>
<organism evidence="2 3">
    <name type="scientific">Dyella tabacisoli</name>
    <dbReference type="NCBI Taxonomy" id="2282381"/>
    <lineage>
        <taxon>Bacteria</taxon>
        <taxon>Pseudomonadati</taxon>
        <taxon>Pseudomonadota</taxon>
        <taxon>Gammaproteobacteria</taxon>
        <taxon>Lysobacterales</taxon>
        <taxon>Rhodanobacteraceae</taxon>
        <taxon>Dyella</taxon>
    </lineage>
</organism>
<evidence type="ECO:0000259" key="1">
    <source>
        <dbReference type="PROSITE" id="PS51819"/>
    </source>
</evidence>
<dbReference type="EMBL" id="QQAH01000008">
    <property type="protein sequence ID" value="RDD82047.1"/>
    <property type="molecule type" value="Genomic_DNA"/>
</dbReference>
<feature type="domain" description="VOC" evidence="1">
    <location>
        <begin position="3"/>
        <end position="122"/>
    </location>
</feature>
<dbReference type="AlphaFoldDB" id="A0A369UNJ3"/>
<dbReference type="PROSITE" id="PS51819">
    <property type="entry name" value="VOC"/>
    <property type="match status" value="1"/>
</dbReference>
<dbReference type="Gene3D" id="3.10.180.10">
    <property type="entry name" value="2,3-Dihydroxybiphenyl 1,2-Dioxygenase, domain 1"/>
    <property type="match status" value="1"/>
</dbReference>
<dbReference type="Proteomes" id="UP000253782">
    <property type="component" value="Unassembled WGS sequence"/>
</dbReference>
<dbReference type="InterPro" id="IPR037523">
    <property type="entry name" value="VOC_core"/>
</dbReference>
<reference evidence="2 3" key="1">
    <citation type="submission" date="2018-07" db="EMBL/GenBank/DDBJ databases">
        <title>Dyella tabacisoli L4-6T, whole genome shotgun sequence.</title>
        <authorList>
            <person name="Zhou X.-K."/>
            <person name="Li W.-J."/>
            <person name="Duan Y.-Q."/>
        </authorList>
    </citation>
    <scope>NUCLEOTIDE SEQUENCE [LARGE SCALE GENOMIC DNA]</scope>
    <source>
        <strain evidence="2 3">L4-6</strain>
    </source>
</reference>
<proteinExistence type="predicted"/>
<dbReference type="PANTHER" id="PTHR21366:SF14">
    <property type="entry name" value="GLYOXALASE DOMAIN-CONTAINING PROTEIN 5"/>
    <property type="match status" value="1"/>
</dbReference>
<dbReference type="RefSeq" id="WP_114845265.1">
    <property type="nucleotide sequence ID" value="NZ_JBHSPE010000008.1"/>
</dbReference>
<dbReference type="InterPro" id="IPR029068">
    <property type="entry name" value="Glyas_Bleomycin-R_OHBP_Dase"/>
</dbReference>
<keyword evidence="3" id="KW-1185">Reference proteome</keyword>
<dbReference type="InterPro" id="IPR004360">
    <property type="entry name" value="Glyas_Fos-R_dOase_dom"/>
</dbReference>
<evidence type="ECO:0000313" key="2">
    <source>
        <dbReference type="EMBL" id="RDD82047.1"/>
    </source>
</evidence>
<dbReference type="PANTHER" id="PTHR21366">
    <property type="entry name" value="GLYOXALASE FAMILY PROTEIN"/>
    <property type="match status" value="1"/>
</dbReference>
<gene>
    <name evidence="2" type="ORF">DVJ77_09705</name>
</gene>
<dbReference type="SUPFAM" id="SSF54593">
    <property type="entry name" value="Glyoxalase/Bleomycin resistance protein/Dihydroxybiphenyl dioxygenase"/>
    <property type="match status" value="1"/>
</dbReference>